<dbReference type="EMBL" id="BARS01044180">
    <property type="protein sequence ID" value="GAG33408.1"/>
    <property type="molecule type" value="Genomic_DNA"/>
</dbReference>
<gene>
    <name evidence="1" type="ORF">S01H1_66791</name>
</gene>
<feature type="non-terminal residue" evidence="1">
    <location>
        <position position="1"/>
    </location>
</feature>
<protein>
    <submittedName>
        <fullName evidence="1">Uncharacterized protein</fullName>
    </submittedName>
</protein>
<proteinExistence type="predicted"/>
<organism evidence="1">
    <name type="scientific">marine sediment metagenome</name>
    <dbReference type="NCBI Taxonomy" id="412755"/>
    <lineage>
        <taxon>unclassified sequences</taxon>
        <taxon>metagenomes</taxon>
        <taxon>ecological metagenomes</taxon>
    </lineage>
</organism>
<accession>X0X9Q8</accession>
<sequence length="60" mass="6648">GLLYRVEYFAKAAVLPRICCGPIEAKTVEAEWRFVRWGIVLPSAQYLRAGGPIPGRNSSL</sequence>
<dbReference type="AlphaFoldDB" id="X0X9Q8"/>
<evidence type="ECO:0000313" key="1">
    <source>
        <dbReference type="EMBL" id="GAG33408.1"/>
    </source>
</evidence>
<name>X0X9Q8_9ZZZZ</name>
<comment type="caution">
    <text evidence="1">The sequence shown here is derived from an EMBL/GenBank/DDBJ whole genome shotgun (WGS) entry which is preliminary data.</text>
</comment>
<reference evidence="1" key="1">
    <citation type="journal article" date="2014" name="Front. Microbiol.">
        <title>High frequency of phylogenetically diverse reductive dehalogenase-homologous genes in deep subseafloor sedimentary metagenomes.</title>
        <authorList>
            <person name="Kawai M."/>
            <person name="Futagami T."/>
            <person name="Toyoda A."/>
            <person name="Takaki Y."/>
            <person name="Nishi S."/>
            <person name="Hori S."/>
            <person name="Arai W."/>
            <person name="Tsubouchi T."/>
            <person name="Morono Y."/>
            <person name="Uchiyama I."/>
            <person name="Ito T."/>
            <person name="Fujiyama A."/>
            <person name="Inagaki F."/>
            <person name="Takami H."/>
        </authorList>
    </citation>
    <scope>NUCLEOTIDE SEQUENCE</scope>
    <source>
        <strain evidence="1">Expedition CK06-06</strain>
    </source>
</reference>